<sequence>MLLGLVLLSGCSATTSQKSSAKDTSVKTTYVSKRTKGNQKAWATAKAESQALSESAKKLSESESTLKKADEQASSQAASLSSSHAESVEAVKASSSSAASVAAEQSEAASKSESKSAASAAEAQSKAATQSSSTKPSRANNFSGDTDTAQQGRIIGNSRSKIYHVEYGHNYRMSGKNVVYFNTEAQAQAAGYRKSLR</sequence>
<evidence type="ECO:0008006" key="4">
    <source>
        <dbReference type="Google" id="ProtNLM"/>
    </source>
</evidence>
<dbReference type="PATRIC" id="fig|942150.3.peg.296"/>
<feature type="compositionally biased region" description="Low complexity" evidence="1">
    <location>
        <begin position="72"/>
        <end position="133"/>
    </location>
</feature>
<feature type="compositionally biased region" description="Basic and acidic residues" evidence="1">
    <location>
        <begin position="55"/>
        <end position="71"/>
    </location>
</feature>
<dbReference type="AlphaFoldDB" id="A0A0R2M570"/>
<reference evidence="2 3" key="1">
    <citation type="journal article" date="2015" name="Genome Announc.">
        <title>Expanding the biotechnology potential of lactobacilli through comparative genomics of 213 strains and associated genera.</title>
        <authorList>
            <person name="Sun Z."/>
            <person name="Harris H.M."/>
            <person name="McCann A."/>
            <person name="Guo C."/>
            <person name="Argimon S."/>
            <person name="Zhang W."/>
            <person name="Yang X."/>
            <person name="Jeffery I.B."/>
            <person name="Cooney J.C."/>
            <person name="Kagawa T.F."/>
            <person name="Liu W."/>
            <person name="Song Y."/>
            <person name="Salvetti E."/>
            <person name="Wrobel A."/>
            <person name="Rasinkangas P."/>
            <person name="Parkhill J."/>
            <person name="Rea M.C."/>
            <person name="O'Sullivan O."/>
            <person name="Ritari J."/>
            <person name="Douillard F.P."/>
            <person name="Paul Ross R."/>
            <person name="Yang R."/>
            <person name="Briner A.E."/>
            <person name="Felis G.E."/>
            <person name="de Vos W.M."/>
            <person name="Barrangou R."/>
            <person name="Klaenhammer T.R."/>
            <person name="Caufield P.W."/>
            <person name="Cui Y."/>
            <person name="Zhang H."/>
            <person name="O'Toole P.W."/>
        </authorList>
    </citation>
    <scope>NUCLEOTIDE SEQUENCE [LARGE SCALE GENOMIC DNA]</scope>
    <source>
        <strain evidence="2 3">LMG 26013</strain>
    </source>
</reference>
<organism evidence="2 3">
    <name type="scientific">Lactiplantibacillus xiangfangensis</name>
    <dbReference type="NCBI Taxonomy" id="942150"/>
    <lineage>
        <taxon>Bacteria</taxon>
        <taxon>Bacillati</taxon>
        <taxon>Bacillota</taxon>
        <taxon>Bacilli</taxon>
        <taxon>Lactobacillales</taxon>
        <taxon>Lactobacillaceae</taxon>
        <taxon>Lactiplantibacillus</taxon>
    </lineage>
</organism>
<feature type="compositionally biased region" description="Polar residues" evidence="1">
    <location>
        <begin position="134"/>
        <end position="151"/>
    </location>
</feature>
<gene>
    <name evidence="2" type="ORF">IV64_GL000289</name>
</gene>
<evidence type="ECO:0000256" key="1">
    <source>
        <dbReference type="SAM" id="MobiDB-lite"/>
    </source>
</evidence>
<dbReference type="Gene3D" id="3.40.10.10">
    <property type="entry name" value="DNA Methylphosphotriester Repair Domain"/>
    <property type="match status" value="1"/>
</dbReference>
<dbReference type="Proteomes" id="UP000051783">
    <property type="component" value="Unassembled WGS sequence"/>
</dbReference>
<dbReference type="EMBL" id="JQCL01000074">
    <property type="protein sequence ID" value="KRO09160.1"/>
    <property type="molecule type" value="Genomic_DNA"/>
</dbReference>
<evidence type="ECO:0000313" key="3">
    <source>
        <dbReference type="Proteomes" id="UP000051783"/>
    </source>
</evidence>
<dbReference type="InterPro" id="IPR035451">
    <property type="entry name" value="Ada-like_dom_sf"/>
</dbReference>
<dbReference type="STRING" id="942150.IV64_GL000289"/>
<proteinExistence type="predicted"/>
<accession>A0A0R2M570</accession>
<evidence type="ECO:0000313" key="2">
    <source>
        <dbReference type="EMBL" id="KRO09160.1"/>
    </source>
</evidence>
<protein>
    <recommendedName>
        <fullName evidence="4">Prophage Lp1 protein 66, lipoprotein</fullName>
    </recommendedName>
</protein>
<feature type="region of interest" description="Disordered" evidence="1">
    <location>
        <begin position="13"/>
        <end position="159"/>
    </location>
</feature>
<dbReference type="SUPFAM" id="SSF57884">
    <property type="entry name" value="Ada DNA repair protein, N-terminal domain (N-Ada 10)"/>
    <property type="match status" value="1"/>
</dbReference>
<name>A0A0R2M570_9LACO</name>
<keyword evidence="3" id="KW-1185">Reference proteome</keyword>
<comment type="caution">
    <text evidence="2">The sequence shown here is derived from an EMBL/GenBank/DDBJ whole genome shotgun (WGS) entry which is preliminary data.</text>
</comment>